<evidence type="ECO:0000256" key="5">
    <source>
        <dbReference type="ARBA" id="ARBA00022692"/>
    </source>
</evidence>
<evidence type="ECO:0000256" key="7">
    <source>
        <dbReference type="ARBA" id="ARBA00023136"/>
    </source>
</evidence>
<evidence type="ECO:0000256" key="4">
    <source>
        <dbReference type="ARBA" id="ARBA00022475"/>
    </source>
</evidence>
<feature type="transmembrane region" description="Helical" evidence="8">
    <location>
        <begin position="352"/>
        <end position="374"/>
    </location>
</feature>
<dbReference type="PROSITE" id="PS51012">
    <property type="entry name" value="ABC_TM2"/>
    <property type="match status" value="1"/>
</dbReference>
<protein>
    <submittedName>
        <fullName evidence="10">ABC-2 type transporter</fullName>
    </submittedName>
</protein>
<dbReference type="Gene3D" id="3.40.1710.10">
    <property type="entry name" value="abc type-2 transporter like domain"/>
    <property type="match status" value="1"/>
</dbReference>
<name>F6B4Y3_DESCC</name>
<keyword evidence="6 8" id="KW-1133">Transmembrane helix</keyword>
<dbReference type="PANTHER" id="PTHR30294">
    <property type="entry name" value="MEMBRANE COMPONENT OF ABC TRANSPORTER YHHJ-RELATED"/>
    <property type="match status" value="1"/>
</dbReference>
<comment type="similarity">
    <text evidence="2">Belongs to the ABC-2 integral membrane protein family.</text>
</comment>
<evidence type="ECO:0000256" key="8">
    <source>
        <dbReference type="SAM" id="Phobius"/>
    </source>
</evidence>
<keyword evidence="3" id="KW-0813">Transport</keyword>
<evidence type="ECO:0000256" key="1">
    <source>
        <dbReference type="ARBA" id="ARBA00004651"/>
    </source>
</evidence>
<keyword evidence="7 8" id="KW-0472">Membrane</keyword>
<evidence type="ECO:0000256" key="3">
    <source>
        <dbReference type="ARBA" id="ARBA00022448"/>
    </source>
</evidence>
<keyword evidence="5 8" id="KW-0812">Transmembrane</keyword>
<dbReference type="Proteomes" id="UP000009226">
    <property type="component" value="Chromosome"/>
</dbReference>
<feature type="transmembrane region" description="Helical" evidence="8">
    <location>
        <begin position="21"/>
        <end position="40"/>
    </location>
</feature>
<dbReference type="KEGG" id="dca:Desca_2529"/>
<accession>F6B4Y3</accession>
<organism evidence="10 11">
    <name type="scientific">Desulfotomaculum nigrificans (strain DSM 14880 / VKM B-2319 / CO-1-SRB)</name>
    <name type="common">Desulfotomaculum carboxydivorans</name>
    <dbReference type="NCBI Taxonomy" id="868595"/>
    <lineage>
        <taxon>Bacteria</taxon>
        <taxon>Bacillati</taxon>
        <taxon>Bacillota</taxon>
        <taxon>Clostridia</taxon>
        <taxon>Eubacteriales</taxon>
        <taxon>Desulfotomaculaceae</taxon>
        <taxon>Desulfotomaculum</taxon>
    </lineage>
</organism>
<evidence type="ECO:0000313" key="10">
    <source>
        <dbReference type="EMBL" id="AEF95355.1"/>
    </source>
</evidence>
<feature type="transmembrane region" description="Helical" evidence="8">
    <location>
        <begin position="266"/>
        <end position="287"/>
    </location>
</feature>
<dbReference type="InterPro" id="IPR047817">
    <property type="entry name" value="ABC2_TM_bact-type"/>
</dbReference>
<proteinExistence type="inferred from homology"/>
<feature type="transmembrane region" description="Helical" evidence="8">
    <location>
        <begin position="235"/>
        <end position="254"/>
    </location>
</feature>
<dbReference type="GO" id="GO:0005886">
    <property type="term" value="C:plasma membrane"/>
    <property type="evidence" value="ECO:0007669"/>
    <property type="project" value="UniProtKB-SubCell"/>
</dbReference>
<dbReference type="PANTHER" id="PTHR30294:SF29">
    <property type="entry name" value="MULTIDRUG ABC TRANSPORTER PERMEASE YBHS-RELATED"/>
    <property type="match status" value="1"/>
</dbReference>
<dbReference type="EMBL" id="CP002736">
    <property type="protein sequence ID" value="AEF95355.1"/>
    <property type="molecule type" value="Genomic_DNA"/>
</dbReference>
<comment type="subcellular location">
    <subcellularLocation>
        <location evidence="1">Cell membrane</location>
        <topology evidence="1">Multi-pass membrane protein</topology>
    </subcellularLocation>
</comment>
<dbReference type="GO" id="GO:0140359">
    <property type="term" value="F:ABC-type transporter activity"/>
    <property type="evidence" value="ECO:0007669"/>
    <property type="project" value="InterPro"/>
</dbReference>
<evidence type="ECO:0000256" key="6">
    <source>
        <dbReference type="ARBA" id="ARBA00022989"/>
    </source>
</evidence>
<dbReference type="HOGENOM" id="CLU_039483_8_4_9"/>
<evidence type="ECO:0000256" key="2">
    <source>
        <dbReference type="ARBA" id="ARBA00007783"/>
    </source>
</evidence>
<dbReference type="AlphaFoldDB" id="F6B4Y3"/>
<keyword evidence="4" id="KW-1003">Cell membrane</keyword>
<dbReference type="eggNOG" id="COG0842">
    <property type="taxonomic scope" value="Bacteria"/>
</dbReference>
<dbReference type="Pfam" id="PF12698">
    <property type="entry name" value="ABC2_membrane_3"/>
    <property type="match status" value="1"/>
</dbReference>
<feature type="domain" description="ABC transmembrane type-2" evidence="9">
    <location>
        <begin position="153"/>
        <end position="378"/>
    </location>
</feature>
<feature type="transmembrane region" description="Helical" evidence="8">
    <location>
        <begin position="299"/>
        <end position="317"/>
    </location>
</feature>
<dbReference type="InterPro" id="IPR013525">
    <property type="entry name" value="ABC2_TM"/>
</dbReference>
<feature type="transmembrane region" description="Helical" evidence="8">
    <location>
        <begin position="186"/>
        <end position="208"/>
    </location>
</feature>
<dbReference type="RefSeq" id="WP_013810792.1">
    <property type="nucleotide sequence ID" value="NC_015565.1"/>
</dbReference>
<evidence type="ECO:0000313" key="11">
    <source>
        <dbReference type="Proteomes" id="UP000009226"/>
    </source>
</evidence>
<reference evidence="10" key="1">
    <citation type="submission" date="2011-05" db="EMBL/GenBank/DDBJ databases">
        <title>Complete sequence of Desulfotomaculum carboxydivorans CO-1-SRB.</title>
        <authorList>
            <consortium name="US DOE Joint Genome Institute"/>
            <person name="Lucas S."/>
            <person name="Han J."/>
            <person name="Lapidus A."/>
            <person name="Cheng J.-F."/>
            <person name="Goodwin L."/>
            <person name="Pitluck S."/>
            <person name="Peters L."/>
            <person name="Mikhailova N."/>
            <person name="Lu M."/>
            <person name="Han C."/>
            <person name="Tapia R."/>
            <person name="Land M."/>
            <person name="Hauser L."/>
            <person name="Kyrpides N."/>
            <person name="Ivanova N."/>
            <person name="Pagani I."/>
            <person name="Stams A."/>
            <person name="Plugge C."/>
            <person name="Muyzer G."/>
            <person name="Kuever J."/>
            <person name="Parshina S."/>
            <person name="Ivanova A."/>
            <person name="Nazina T."/>
            <person name="Woyke T."/>
        </authorList>
    </citation>
    <scope>NUCLEOTIDE SEQUENCE [LARGE SCALE GENOMIC DNA]</scope>
    <source>
        <strain evidence="10">CO-1-SRB</strain>
    </source>
</reference>
<dbReference type="InterPro" id="IPR051449">
    <property type="entry name" value="ABC-2_transporter_component"/>
</dbReference>
<keyword evidence="11" id="KW-1185">Reference proteome</keyword>
<sequence length="398" mass="45108">MRRIINIACYETMYIFKDRTLRLLLLAVPLLYAAIFGLVYSAGVLTDIPLAIVDLDRSKLSREVVTAFQNSSHFKPVPSVTTYDQLEQAMRNGTVRAGIVIPEHFAQQAEQHRSTEIAGIYDASNLLWGYNTRKYLREVITDFNSHHTAAYLAGLGISQHQVQDIMNTVSLNYEVWYNPTFSYATYLYVGLLMMVLHQICLLSVSLTVTREKERNTWIQYLASPLPNWQIFMGKALPYFVVNYFNFSLLLWLAVRFVQVKFEGSLGLVLLLGLLYDAIITSLGFFISLHAPNSLQVTRYLMLLSVPIFITSGFTWPHTHIPLAVNALARLMPFTWMAESIRLVTVKNLPAAYLVNHLLVMAGMTLVALTLAACFSKRRRPPVHDGVIVNSDTFYPGIK</sequence>
<dbReference type="STRING" id="868595.Desca_2529"/>
<evidence type="ECO:0000259" key="9">
    <source>
        <dbReference type="PROSITE" id="PS51012"/>
    </source>
</evidence>
<gene>
    <name evidence="10" type="ordered locus">Desca_2529</name>
</gene>